<dbReference type="Gene3D" id="1.10.540.10">
    <property type="entry name" value="Acyl-CoA dehydrogenase/oxidase, N-terminal domain"/>
    <property type="match status" value="1"/>
</dbReference>
<feature type="region of interest" description="Disordered" evidence="1">
    <location>
        <begin position="1"/>
        <end position="20"/>
    </location>
</feature>
<dbReference type="Pfam" id="PF14749">
    <property type="entry name" value="Acyl-CoA_ox_N"/>
    <property type="match status" value="1"/>
</dbReference>
<dbReference type="OrthoDB" id="538336at2759"/>
<protein>
    <recommendedName>
        <fullName evidence="2">Acyl-coenzyme A oxidase N-terminal domain-containing protein</fullName>
    </recommendedName>
</protein>
<dbReference type="Proteomes" id="UP001150569">
    <property type="component" value="Unassembled WGS sequence"/>
</dbReference>
<keyword evidence="4" id="KW-1185">Reference proteome</keyword>
<sequence>MAAATKSLATPGEPQKALQLERQRATFDAHEMARFLVGDGTLARRQRLLSIIQNDPIFDQSKVLYMNRQERLKKSLLMASRLVVLG</sequence>
<organism evidence="3 4">
    <name type="scientific">Tieghemiomyces parasiticus</name>
    <dbReference type="NCBI Taxonomy" id="78921"/>
    <lineage>
        <taxon>Eukaryota</taxon>
        <taxon>Fungi</taxon>
        <taxon>Fungi incertae sedis</taxon>
        <taxon>Zoopagomycota</taxon>
        <taxon>Kickxellomycotina</taxon>
        <taxon>Dimargaritomycetes</taxon>
        <taxon>Dimargaritales</taxon>
        <taxon>Dimargaritaceae</taxon>
        <taxon>Tieghemiomyces</taxon>
    </lineage>
</organism>
<evidence type="ECO:0000313" key="3">
    <source>
        <dbReference type="EMBL" id="KAJ1910420.1"/>
    </source>
</evidence>
<feature type="non-terminal residue" evidence="3">
    <location>
        <position position="86"/>
    </location>
</feature>
<evidence type="ECO:0000259" key="2">
    <source>
        <dbReference type="Pfam" id="PF14749"/>
    </source>
</evidence>
<evidence type="ECO:0000313" key="4">
    <source>
        <dbReference type="Proteomes" id="UP001150569"/>
    </source>
</evidence>
<accession>A0A9W8DI57</accession>
<dbReference type="AlphaFoldDB" id="A0A9W8DI57"/>
<name>A0A9W8DI57_9FUNG</name>
<reference evidence="3" key="1">
    <citation type="submission" date="2022-07" db="EMBL/GenBank/DDBJ databases">
        <title>Phylogenomic reconstructions and comparative analyses of Kickxellomycotina fungi.</title>
        <authorList>
            <person name="Reynolds N.K."/>
            <person name="Stajich J.E."/>
            <person name="Barry K."/>
            <person name="Grigoriev I.V."/>
            <person name="Crous P."/>
            <person name="Smith M.E."/>
        </authorList>
    </citation>
    <scope>NUCLEOTIDE SEQUENCE</scope>
    <source>
        <strain evidence="3">RSA 861</strain>
    </source>
</reference>
<dbReference type="InterPro" id="IPR037069">
    <property type="entry name" value="AcylCoA_DH/ox_N_sf"/>
</dbReference>
<evidence type="ECO:0000256" key="1">
    <source>
        <dbReference type="SAM" id="MobiDB-lite"/>
    </source>
</evidence>
<dbReference type="InterPro" id="IPR029320">
    <property type="entry name" value="Acyl-CoA_ox_N"/>
</dbReference>
<dbReference type="GO" id="GO:0050660">
    <property type="term" value="F:flavin adenine dinucleotide binding"/>
    <property type="evidence" value="ECO:0007669"/>
    <property type="project" value="InterPro"/>
</dbReference>
<feature type="domain" description="Acyl-coenzyme A oxidase N-terminal" evidence="2">
    <location>
        <begin position="29"/>
        <end position="83"/>
    </location>
</feature>
<comment type="caution">
    <text evidence="3">The sequence shown here is derived from an EMBL/GenBank/DDBJ whole genome shotgun (WGS) entry which is preliminary data.</text>
</comment>
<proteinExistence type="predicted"/>
<dbReference type="EMBL" id="JANBPT010001052">
    <property type="protein sequence ID" value="KAJ1910420.1"/>
    <property type="molecule type" value="Genomic_DNA"/>
</dbReference>
<gene>
    <name evidence="3" type="ORF">IWQ60_010663</name>
</gene>
<dbReference type="GO" id="GO:0016627">
    <property type="term" value="F:oxidoreductase activity, acting on the CH-CH group of donors"/>
    <property type="evidence" value="ECO:0007669"/>
    <property type="project" value="InterPro"/>
</dbReference>